<name>A0A8E0NAL8_9CAUL</name>
<evidence type="ECO:0000259" key="2">
    <source>
        <dbReference type="Pfam" id="PF01593"/>
    </source>
</evidence>
<evidence type="ECO:0000256" key="1">
    <source>
        <dbReference type="SAM" id="MobiDB-lite"/>
    </source>
</evidence>
<dbReference type="InterPro" id="IPR050464">
    <property type="entry name" value="Zeta_carotene_desat/Oxidored"/>
</dbReference>
<reference evidence="4" key="1">
    <citation type="journal article" date="2013" name="Genome Announc.">
        <title>Draft Genome Sequence of the Dimorphic Prosthecate Bacterium Brevundimonas abyssalis TAR-001T.</title>
        <authorList>
            <person name="Tsubouchi T."/>
            <person name="Nishi S."/>
            <person name="Usui K."/>
            <person name="Shimane Y."/>
            <person name="Takaki Y."/>
            <person name="Maruyama T."/>
            <person name="Hatada Y."/>
        </authorList>
    </citation>
    <scope>NUCLEOTIDE SEQUENCE [LARGE SCALE GENOMIC DNA]</scope>
    <source>
        <strain evidence="4">TAR-001</strain>
    </source>
</reference>
<dbReference type="RefSeq" id="WP_021696642.1">
    <property type="nucleotide sequence ID" value="NZ_BATC01000008.1"/>
</dbReference>
<dbReference type="InterPro" id="IPR002937">
    <property type="entry name" value="Amino_oxidase"/>
</dbReference>
<organism evidence="3 4">
    <name type="scientific">Brevundimonas abyssalis TAR-001</name>
    <dbReference type="NCBI Taxonomy" id="1391729"/>
    <lineage>
        <taxon>Bacteria</taxon>
        <taxon>Pseudomonadati</taxon>
        <taxon>Pseudomonadota</taxon>
        <taxon>Alphaproteobacteria</taxon>
        <taxon>Caulobacterales</taxon>
        <taxon>Caulobacteraceae</taxon>
        <taxon>Brevundimonas</taxon>
    </lineage>
</organism>
<gene>
    <name evidence="3" type="ORF">MBEBAB_0796</name>
</gene>
<feature type="compositionally biased region" description="Low complexity" evidence="1">
    <location>
        <begin position="452"/>
        <end position="463"/>
    </location>
</feature>
<evidence type="ECO:0000313" key="3">
    <source>
        <dbReference type="EMBL" id="GAD58546.1"/>
    </source>
</evidence>
<comment type="caution">
    <text evidence="3">The sequence shown here is derived from an EMBL/GenBank/DDBJ whole genome shotgun (WGS) entry which is preliminary data.</text>
</comment>
<dbReference type="Gene3D" id="3.50.50.60">
    <property type="entry name" value="FAD/NAD(P)-binding domain"/>
    <property type="match status" value="1"/>
</dbReference>
<dbReference type="Proteomes" id="UP000016569">
    <property type="component" value="Unassembled WGS sequence"/>
</dbReference>
<protein>
    <submittedName>
        <fullName evidence="3">Amine oxidase, flavin-containing</fullName>
    </submittedName>
</protein>
<dbReference type="AlphaFoldDB" id="A0A8E0NAL8"/>
<dbReference type="InterPro" id="IPR036188">
    <property type="entry name" value="FAD/NAD-bd_sf"/>
</dbReference>
<evidence type="ECO:0000313" key="4">
    <source>
        <dbReference type="Proteomes" id="UP000016569"/>
    </source>
</evidence>
<dbReference type="SUPFAM" id="SSF51905">
    <property type="entry name" value="FAD/NAD(P)-binding domain"/>
    <property type="match status" value="1"/>
</dbReference>
<sequence>MPPHLVASTQAGSGERKRIAVVGSGVAGLSAAWLLGKAHEVTLYEAEDRIGGHSNTVDAPSPHGPVAVDTGFIVYNEANYPNLTALFAHLNVPNKAAYMSFAVSLDGGALEYSSHGVGALFAQKRNYASPRFWRMIGDVLRFQKEAPPDLAELEASGETLDAYLDRRGYGPLFRDAHLLPQAAAIWSSSMSQMSEYPAASFVRFYMNHNLLTYDTRPTWRTVDGGSREYVQRILADFSGTVRHALVTGVARGRDAAAVRLADGSLERFDAVVLAVHSDQALALLEAPTADERRLIGAVPYQKNRAVLHRDASLMPRRRKAWAAWNHLGHSDRCGEGGVTYWMNDLQSLPGPNLFVSLNPAREPEPSTVLGDWDYEHPVFNRAAVAAQKDLWSLQGARNVWFCGAWFGSGFHEDGLQAGLAVAEQLGGVRRPWTVENESGRIHVTAPAPASPGPSMSRPVEQVA</sequence>
<proteinExistence type="predicted"/>
<dbReference type="GO" id="GO:0016491">
    <property type="term" value="F:oxidoreductase activity"/>
    <property type="evidence" value="ECO:0007669"/>
    <property type="project" value="InterPro"/>
</dbReference>
<keyword evidence="4" id="KW-1185">Reference proteome</keyword>
<accession>A0A8E0NAL8</accession>
<feature type="domain" description="Amine oxidase" evidence="2">
    <location>
        <begin position="26"/>
        <end position="300"/>
    </location>
</feature>
<dbReference type="Pfam" id="PF01593">
    <property type="entry name" value="Amino_oxidase"/>
    <property type="match status" value="1"/>
</dbReference>
<dbReference type="PANTHER" id="PTHR42923">
    <property type="entry name" value="PROTOPORPHYRINOGEN OXIDASE"/>
    <property type="match status" value="1"/>
</dbReference>
<dbReference type="Gene3D" id="1.10.405.20">
    <property type="match status" value="1"/>
</dbReference>
<dbReference type="EMBL" id="BATC01000008">
    <property type="protein sequence ID" value="GAD58546.1"/>
    <property type="molecule type" value="Genomic_DNA"/>
</dbReference>
<feature type="region of interest" description="Disordered" evidence="1">
    <location>
        <begin position="443"/>
        <end position="463"/>
    </location>
</feature>
<dbReference type="PANTHER" id="PTHR42923:SF17">
    <property type="entry name" value="AMINE OXIDASE DOMAIN-CONTAINING PROTEIN"/>
    <property type="match status" value="1"/>
</dbReference>